<dbReference type="Pfam" id="PF02518">
    <property type="entry name" value="HATPase_c"/>
    <property type="match status" value="1"/>
</dbReference>
<dbReference type="SUPFAM" id="SSF55874">
    <property type="entry name" value="ATPase domain of HSP90 chaperone/DNA topoisomerase II/histidine kinase"/>
    <property type="match status" value="1"/>
</dbReference>
<comment type="catalytic activity">
    <reaction evidence="1">
        <text>ATP + protein L-histidine = ADP + protein N-phospho-L-histidine.</text>
        <dbReference type="EC" id="2.7.13.3"/>
    </reaction>
</comment>
<proteinExistence type="predicted"/>
<dbReference type="CDD" id="cd00075">
    <property type="entry name" value="HATPase"/>
    <property type="match status" value="1"/>
</dbReference>
<dbReference type="Pfam" id="PF25323">
    <property type="entry name" value="6TM_PilS"/>
    <property type="match status" value="1"/>
</dbReference>
<keyword evidence="6" id="KW-0808">Transferase</keyword>
<accession>A0ABY4EAX5</accession>
<dbReference type="PANTHER" id="PTHR43065">
    <property type="entry name" value="SENSOR HISTIDINE KINASE"/>
    <property type="match status" value="1"/>
</dbReference>
<dbReference type="PROSITE" id="PS50109">
    <property type="entry name" value="HIS_KIN"/>
    <property type="match status" value="1"/>
</dbReference>
<feature type="transmembrane region" description="Helical" evidence="4">
    <location>
        <begin position="51"/>
        <end position="70"/>
    </location>
</feature>
<dbReference type="PRINTS" id="PR00344">
    <property type="entry name" value="BCTRLSENSOR"/>
</dbReference>
<keyword evidence="4" id="KW-1133">Transmembrane helix</keyword>
<feature type="transmembrane region" description="Helical" evidence="4">
    <location>
        <begin position="127"/>
        <end position="146"/>
    </location>
</feature>
<keyword evidence="4" id="KW-0812">Transmembrane</keyword>
<dbReference type="InterPro" id="IPR036097">
    <property type="entry name" value="HisK_dim/P_sf"/>
</dbReference>
<evidence type="ECO:0000259" key="5">
    <source>
        <dbReference type="PROSITE" id="PS50109"/>
    </source>
</evidence>
<evidence type="ECO:0000256" key="2">
    <source>
        <dbReference type="ARBA" id="ARBA00012438"/>
    </source>
</evidence>
<dbReference type="EMBL" id="CP091512">
    <property type="protein sequence ID" value="UOO92555.1"/>
    <property type="molecule type" value="Genomic_DNA"/>
</dbReference>
<dbReference type="InterPro" id="IPR005467">
    <property type="entry name" value="His_kinase_dom"/>
</dbReference>
<keyword evidence="3" id="KW-0597">Phosphoprotein</keyword>
<evidence type="ECO:0000256" key="4">
    <source>
        <dbReference type="SAM" id="Phobius"/>
    </source>
</evidence>
<dbReference type="GO" id="GO:0016301">
    <property type="term" value="F:kinase activity"/>
    <property type="evidence" value="ECO:0007669"/>
    <property type="project" value="UniProtKB-KW"/>
</dbReference>
<dbReference type="PANTHER" id="PTHR43065:SF52">
    <property type="entry name" value="SENSOR PROTEIN KINASE PILS"/>
    <property type="match status" value="1"/>
</dbReference>
<dbReference type="Pfam" id="PF00512">
    <property type="entry name" value="HisKA"/>
    <property type="match status" value="1"/>
</dbReference>
<feature type="transmembrane region" description="Helical" evidence="4">
    <location>
        <begin position="20"/>
        <end position="39"/>
    </location>
</feature>
<evidence type="ECO:0000313" key="6">
    <source>
        <dbReference type="EMBL" id="UOO92555.1"/>
    </source>
</evidence>
<feature type="domain" description="Histidine kinase" evidence="5">
    <location>
        <begin position="320"/>
        <end position="526"/>
    </location>
</feature>
<gene>
    <name evidence="6" type="ORF">LVJ81_00450</name>
</gene>
<keyword evidence="4" id="KW-0472">Membrane</keyword>
<dbReference type="SUPFAM" id="SSF47384">
    <property type="entry name" value="Homodimeric domain of signal transducing histidine kinase"/>
    <property type="match status" value="1"/>
</dbReference>
<dbReference type="SMART" id="SM00387">
    <property type="entry name" value="HATPase_c"/>
    <property type="match status" value="1"/>
</dbReference>
<dbReference type="Proteomes" id="UP000832034">
    <property type="component" value="Chromosome"/>
</dbReference>
<dbReference type="CDD" id="cd00082">
    <property type="entry name" value="HisKA"/>
    <property type="match status" value="1"/>
</dbReference>
<reference evidence="6" key="2">
    <citation type="journal article" date="2022" name="Res Sq">
        <title>Evolution of multicellular longitudinally dividing oral cavity symbionts (Neisseriaceae).</title>
        <authorList>
            <person name="Nyongesa S."/>
            <person name="Weber P."/>
            <person name="Bernet E."/>
            <person name="Pullido F."/>
            <person name="Nieckarz M."/>
            <person name="Delaby M."/>
            <person name="Nieves C."/>
            <person name="Viehboeck T."/>
            <person name="Krause N."/>
            <person name="Rivera-Millot A."/>
            <person name="Nakamura A."/>
            <person name="Vischer N."/>
            <person name="VanNieuwenhze M."/>
            <person name="Brun Y."/>
            <person name="Cava F."/>
            <person name="Bulgheresi S."/>
            <person name="Veyrier F."/>
        </authorList>
    </citation>
    <scope>NUCLEOTIDE SEQUENCE</scope>
    <source>
        <strain evidence="6">SAG 1488-6</strain>
    </source>
</reference>
<sequence>MQAAISTSEFDQAISRIPLMVNATRLAILISLLTIFFMFRETEHGLINLARVPFIVWAIVYGSAIVFSLFSPRWGMSSTRYPAASDLFDIFMIVCLMHLTDGVNNGFGILLLPFVATACLLSEGRHAVLYASFASILTFISTISLQSVDFNHWFTDSTAKHDLFSAGLLSICCFLVAALTSFISINIKRIHPSVHTHAEEIVRLNHLSDLVLNRLQEAVVVVDTKNTVWLYNSQASLYFPNLAITNDGNLFAPLINIWQAAPQQAFDVEYTLLDEDLQIRAKPLLNQTPHLLILFMRPQQEIAAEAQSNKLASLGQLTANIAHEIRNPLSAIRHANELLSESYETRPMQKLGSMIESNVQRIDQMVEEVLTLNQRDHLRPERLNLNVFIDEFMQDFLQIHPEAKGCVQVHSHKRQTIVIFDATHLQQILWNLMSNAWRHSLKNDMAIQISLKPHVREGLLSLQVLDNGSGIAAENTDKIFEPFFTTEARGTGLGLYVARTLAQANRGDLNYTTTTKAFELTLPIQNHHEYTS</sequence>
<dbReference type="InterPro" id="IPR003661">
    <property type="entry name" value="HisK_dim/P_dom"/>
</dbReference>
<dbReference type="Gene3D" id="3.30.565.10">
    <property type="entry name" value="Histidine kinase-like ATPase, C-terminal domain"/>
    <property type="match status" value="1"/>
</dbReference>
<dbReference type="EC" id="2.7.13.3" evidence="2"/>
<dbReference type="InterPro" id="IPR004358">
    <property type="entry name" value="Sig_transdc_His_kin-like_C"/>
</dbReference>
<evidence type="ECO:0000256" key="1">
    <source>
        <dbReference type="ARBA" id="ARBA00000085"/>
    </source>
</evidence>
<keyword evidence="6" id="KW-0418">Kinase</keyword>
<feature type="transmembrane region" description="Helical" evidence="4">
    <location>
        <begin position="166"/>
        <end position="187"/>
    </location>
</feature>
<evidence type="ECO:0000256" key="3">
    <source>
        <dbReference type="ARBA" id="ARBA00022553"/>
    </source>
</evidence>
<name>A0ABY4EAX5_VITST</name>
<reference evidence="6" key="1">
    <citation type="submission" date="2021-12" db="EMBL/GenBank/DDBJ databases">
        <authorList>
            <person name="Veyrier F.J."/>
        </authorList>
    </citation>
    <scope>NUCLEOTIDE SEQUENCE</scope>
    <source>
        <strain evidence="6">SAG 1488-6</strain>
    </source>
</reference>
<protein>
    <recommendedName>
        <fullName evidence="2">histidine kinase</fullName>
        <ecNumber evidence="2">2.7.13.3</ecNumber>
    </recommendedName>
</protein>
<dbReference type="InterPro" id="IPR003594">
    <property type="entry name" value="HATPase_dom"/>
</dbReference>
<evidence type="ECO:0000313" key="7">
    <source>
        <dbReference type="Proteomes" id="UP000832034"/>
    </source>
</evidence>
<dbReference type="RefSeq" id="WP_019957896.1">
    <property type="nucleotide sequence ID" value="NZ_CP091512.1"/>
</dbReference>
<dbReference type="SMART" id="SM00388">
    <property type="entry name" value="HisKA"/>
    <property type="match status" value="1"/>
</dbReference>
<keyword evidence="7" id="KW-1185">Reference proteome</keyword>
<organism evidence="6 7">
    <name type="scientific">Vitreoscilla stercoraria</name>
    <dbReference type="NCBI Taxonomy" id="61"/>
    <lineage>
        <taxon>Bacteria</taxon>
        <taxon>Pseudomonadati</taxon>
        <taxon>Pseudomonadota</taxon>
        <taxon>Betaproteobacteria</taxon>
        <taxon>Neisseriales</taxon>
        <taxon>Neisseriaceae</taxon>
        <taxon>Vitreoscilla</taxon>
    </lineage>
</organism>
<dbReference type="Gene3D" id="1.10.287.130">
    <property type="match status" value="1"/>
</dbReference>
<dbReference type="InterPro" id="IPR036890">
    <property type="entry name" value="HATPase_C_sf"/>
</dbReference>